<dbReference type="EMBL" id="VKLS01000616">
    <property type="protein sequence ID" value="TSB22714.1"/>
    <property type="molecule type" value="Genomic_DNA"/>
</dbReference>
<dbReference type="RefSeq" id="WP_143943120.1">
    <property type="nucleotide sequence ID" value="NZ_VKLS01000616.1"/>
</dbReference>
<feature type="transmembrane region" description="Helical" evidence="2">
    <location>
        <begin position="33"/>
        <end position="52"/>
    </location>
</feature>
<evidence type="ECO:0000313" key="4">
    <source>
        <dbReference type="Proteomes" id="UP000320888"/>
    </source>
</evidence>
<dbReference type="AlphaFoldDB" id="A0A553Y0G0"/>
<keyword evidence="2" id="KW-0812">Transmembrane</keyword>
<gene>
    <name evidence="3" type="ORF">FNZ23_27715</name>
</gene>
<keyword evidence="2" id="KW-1133">Transmembrane helix</keyword>
<organism evidence="3 4">
    <name type="scientific">Streptomyces benahoarensis</name>
    <dbReference type="NCBI Taxonomy" id="2595054"/>
    <lineage>
        <taxon>Bacteria</taxon>
        <taxon>Bacillati</taxon>
        <taxon>Actinomycetota</taxon>
        <taxon>Actinomycetes</taxon>
        <taxon>Kitasatosporales</taxon>
        <taxon>Streptomycetaceae</taxon>
        <taxon>Streptomyces</taxon>
    </lineage>
</organism>
<feature type="region of interest" description="Disordered" evidence="1">
    <location>
        <begin position="1"/>
        <end position="25"/>
    </location>
</feature>
<evidence type="ECO:0000256" key="1">
    <source>
        <dbReference type="SAM" id="MobiDB-lite"/>
    </source>
</evidence>
<name>A0A553Y0G0_9ACTN</name>
<protein>
    <submittedName>
        <fullName evidence="3">Uncharacterized protein</fullName>
    </submittedName>
</protein>
<reference evidence="3 4" key="1">
    <citation type="submission" date="2019-07" db="EMBL/GenBank/DDBJ databases">
        <title>Draft genome for Streptomyces benahoarensis MZ03-48.</title>
        <authorList>
            <person name="Gonzalez-Pimentel J.L."/>
        </authorList>
    </citation>
    <scope>NUCLEOTIDE SEQUENCE [LARGE SCALE GENOMIC DNA]</scope>
    <source>
        <strain evidence="3 4">MZ03-48</strain>
    </source>
</reference>
<dbReference type="Proteomes" id="UP000320888">
    <property type="component" value="Unassembled WGS sequence"/>
</dbReference>
<comment type="caution">
    <text evidence="3">The sequence shown here is derived from an EMBL/GenBank/DDBJ whole genome shotgun (WGS) entry which is preliminary data.</text>
</comment>
<accession>A0A553Y0G0</accession>
<sequence length="74" mass="7827">MPTASRRAAGPVPPRDATRPAPRTGTMRRQLPWWALALPVATFAILLALPATSTAPAPTALMRLLEIAARTLSA</sequence>
<evidence type="ECO:0000313" key="3">
    <source>
        <dbReference type="EMBL" id="TSB22714.1"/>
    </source>
</evidence>
<keyword evidence="4" id="KW-1185">Reference proteome</keyword>
<keyword evidence="2" id="KW-0472">Membrane</keyword>
<proteinExistence type="predicted"/>
<evidence type="ECO:0000256" key="2">
    <source>
        <dbReference type="SAM" id="Phobius"/>
    </source>
</evidence>